<dbReference type="GO" id="GO:0006099">
    <property type="term" value="P:tricarboxylic acid cycle"/>
    <property type="evidence" value="ECO:0007669"/>
    <property type="project" value="UniProtKB-KW"/>
</dbReference>
<dbReference type="OrthoDB" id="9804391at2"/>
<dbReference type="InterPro" id="IPR012675">
    <property type="entry name" value="Beta-grasp_dom_sf"/>
</dbReference>
<dbReference type="PANTHER" id="PTHR11921:SF29">
    <property type="entry name" value="SUCCINATE DEHYDROGENASE [UBIQUINONE] IRON-SULFUR SUBUNIT, MITOCHONDRIAL"/>
    <property type="match status" value="1"/>
</dbReference>
<dbReference type="GO" id="GO:0051539">
    <property type="term" value="F:4 iron, 4 sulfur cluster binding"/>
    <property type="evidence" value="ECO:0007669"/>
    <property type="project" value="UniProtKB-KW"/>
</dbReference>
<dbReference type="CDD" id="cd00207">
    <property type="entry name" value="fer2"/>
    <property type="match status" value="1"/>
</dbReference>
<feature type="domain" description="2Fe-2S ferredoxin-type" evidence="15">
    <location>
        <begin position="2"/>
        <end position="94"/>
    </location>
</feature>
<dbReference type="GO" id="GO:0008177">
    <property type="term" value="F:succinate dehydrogenase (quinone) activity"/>
    <property type="evidence" value="ECO:0007669"/>
    <property type="project" value="UniProtKB-EC"/>
</dbReference>
<dbReference type="AlphaFoldDB" id="A0A380NMH2"/>
<dbReference type="PROSITE" id="PS51085">
    <property type="entry name" value="2FE2S_FER_2"/>
    <property type="match status" value="1"/>
</dbReference>
<evidence type="ECO:0000259" key="15">
    <source>
        <dbReference type="PROSITE" id="PS51085"/>
    </source>
</evidence>
<dbReference type="InterPro" id="IPR050573">
    <property type="entry name" value="SDH/FRD_Iron-Sulfur"/>
</dbReference>
<dbReference type="GO" id="GO:0022904">
    <property type="term" value="P:respiratory electron transport chain"/>
    <property type="evidence" value="ECO:0007669"/>
    <property type="project" value="TreeGrafter"/>
</dbReference>
<sequence length="318" mass="35871">MRQITYNIHRYNEGRSYVQTYSFDYEPDRTILWGLQKIKDTIDPTLTFIAACRSAVCGACSIKVNGQAMLGCESKIDDITERFGSDTIEIAPIGNFDVIRDLAVDWEAKVNRLKTVAPWIFMKPEFNRDMGSRQTPEDFKKFVTNTECILCGCCASECNKLSANREDFLDPYVYTKANRFVQDSRDVAPMAHVNPAFENGLWKCVHCMNCISRCPKHLKPAKDISELRAVATKAGLTNKGTRHALAFRDDLIKTGRLNEVTMSLKTDGLVDSAKQGLYAMRLWAHGKINPLELVVPHKPVQGIKDVRTIVKAAEEAER</sequence>
<dbReference type="PROSITE" id="PS00198">
    <property type="entry name" value="4FE4S_FER_1"/>
    <property type="match status" value="1"/>
</dbReference>
<evidence type="ECO:0000256" key="9">
    <source>
        <dbReference type="ARBA" id="ARBA00022723"/>
    </source>
</evidence>
<dbReference type="InterPro" id="IPR017900">
    <property type="entry name" value="4Fe4S_Fe_S_CS"/>
</dbReference>
<keyword evidence="17" id="KW-1185">Reference proteome</keyword>
<protein>
    <recommendedName>
        <fullName evidence="5">succinate dehydrogenase</fullName>
        <ecNumber evidence="5">1.3.5.1</ecNumber>
    </recommendedName>
</protein>
<dbReference type="SUPFAM" id="SSF54292">
    <property type="entry name" value="2Fe-2S ferredoxin-like"/>
    <property type="match status" value="1"/>
</dbReference>
<evidence type="ECO:0000256" key="14">
    <source>
        <dbReference type="ARBA" id="ARBA00034078"/>
    </source>
</evidence>
<dbReference type="InterPro" id="IPR004489">
    <property type="entry name" value="Succ_DH/fum_Rdtase_Fe-S"/>
</dbReference>
<keyword evidence="11" id="KW-0408">Iron</keyword>
<evidence type="ECO:0000256" key="8">
    <source>
        <dbReference type="ARBA" id="ARBA00022714"/>
    </source>
</evidence>
<keyword evidence="6" id="KW-0004">4Fe-4S</keyword>
<dbReference type="SUPFAM" id="SSF46548">
    <property type="entry name" value="alpha-helical ferredoxin"/>
    <property type="match status" value="1"/>
</dbReference>
<dbReference type="RefSeq" id="WP_115310677.1">
    <property type="nucleotide sequence ID" value="NZ_UHIO01000001.1"/>
</dbReference>
<dbReference type="GO" id="GO:0051537">
    <property type="term" value="F:2 iron, 2 sulfur cluster binding"/>
    <property type="evidence" value="ECO:0007669"/>
    <property type="project" value="UniProtKB-KW"/>
</dbReference>
<dbReference type="InterPro" id="IPR009051">
    <property type="entry name" value="Helical_ferredxn"/>
</dbReference>
<dbReference type="EC" id="1.3.5.1" evidence="5"/>
<dbReference type="InterPro" id="IPR006058">
    <property type="entry name" value="2Fe2S_fd_BS"/>
</dbReference>
<evidence type="ECO:0000313" key="17">
    <source>
        <dbReference type="Proteomes" id="UP000255367"/>
    </source>
</evidence>
<dbReference type="PANTHER" id="PTHR11921">
    <property type="entry name" value="SUCCINATE DEHYDROGENASE IRON-SULFUR PROTEIN"/>
    <property type="match status" value="1"/>
</dbReference>
<evidence type="ECO:0000256" key="5">
    <source>
        <dbReference type="ARBA" id="ARBA00012792"/>
    </source>
</evidence>
<comment type="cofactor">
    <cofactor evidence="14">
        <name>[2Fe-2S] cluster</name>
        <dbReference type="ChEBI" id="CHEBI:190135"/>
    </cofactor>
</comment>
<accession>A0A380NMH2</accession>
<evidence type="ECO:0000256" key="7">
    <source>
        <dbReference type="ARBA" id="ARBA00022532"/>
    </source>
</evidence>
<evidence type="ECO:0000256" key="6">
    <source>
        <dbReference type="ARBA" id="ARBA00022485"/>
    </source>
</evidence>
<dbReference type="EMBL" id="UHIO01000001">
    <property type="protein sequence ID" value="SUP44221.1"/>
    <property type="molecule type" value="Genomic_DNA"/>
</dbReference>
<dbReference type="GO" id="GO:0051538">
    <property type="term" value="F:3 iron, 4 sulfur cluster binding"/>
    <property type="evidence" value="ECO:0007669"/>
    <property type="project" value="UniProtKB-KW"/>
</dbReference>
<comment type="similarity">
    <text evidence="4">Belongs to the succinate dehydrogenase/fumarate reductase iron-sulfur protein family.</text>
</comment>
<dbReference type="Pfam" id="PF13183">
    <property type="entry name" value="Fer4_8"/>
    <property type="match status" value="1"/>
</dbReference>
<dbReference type="GO" id="GO:0046872">
    <property type="term" value="F:metal ion binding"/>
    <property type="evidence" value="ECO:0007669"/>
    <property type="project" value="UniProtKB-KW"/>
</dbReference>
<dbReference type="InterPro" id="IPR036010">
    <property type="entry name" value="2Fe-2S_ferredoxin-like_sf"/>
</dbReference>
<dbReference type="InterPro" id="IPR001041">
    <property type="entry name" value="2Fe-2S_ferredoxin-type"/>
</dbReference>
<comment type="pathway">
    <text evidence="3">Carbohydrate metabolism; tricarboxylic acid cycle.</text>
</comment>
<keyword evidence="7" id="KW-0816">Tricarboxylic acid cycle</keyword>
<dbReference type="Pfam" id="PF13085">
    <property type="entry name" value="Fer2_3"/>
    <property type="match status" value="1"/>
</dbReference>
<evidence type="ECO:0000256" key="13">
    <source>
        <dbReference type="ARBA" id="ARBA00023291"/>
    </source>
</evidence>
<gene>
    <name evidence="16" type="primary">frdB</name>
    <name evidence="16" type="ORF">NCTC12020_01560</name>
</gene>
<keyword evidence="12" id="KW-0411">Iron-sulfur</keyword>
<evidence type="ECO:0000256" key="2">
    <source>
        <dbReference type="ARBA" id="ARBA00001966"/>
    </source>
</evidence>
<keyword evidence="13" id="KW-0003">3Fe-4S</keyword>
<evidence type="ECO:0000256" key="3">
    <source>
        <dbReference type="ARBA" id="ARBA00005163"/>
    </source>
</evidence>
<keyword evidence="9" id="KW-0479">Metal-binding</keyword>
<dbReference type="InterPro" id="IPR017896">
    <property type="entry name" value="4Fe4S_Fe-S-bd"/>
</dbReference>
<evidence type="ECO:0000256" key="10">
    <source>
        <dbReference type="ARBA" id="ARBA00023002"/>
    </source>
</evidence>
<proteinExistence type="inferred from homology"/>
<dbReference type="Gene3D" id="3.10.20.30">
    <property type="match status" value="1"/>
</dbReference>
<evidence type="ECO:0000256" key="12">
    <source>
        <dbReference type="ARBA" id="ARBA00023014"/>
    </source>
</evidence>
<dbReference type="InterPro" id="IPR025192">
    <property type="entry name" value="Succ_DH/fum_Rdtase_N"/>
</dbReference>
<comment type="cofactor">
    <cofactor evidence="1">
        <name>[3Fe-4S] cluster</name>
        <dbReference type="ChEBI" id="CHEBI:21137"/>
    </cofactor>
</comment>
<dbReference type="Gene3D" id="1.10.1060.10">
    <property type="entry name" value="Alpha-helical ferredoxin"/>
    <property type="match status" value="1"/>
</dbReference>
<evidence type="ECO:0000313" key="16">
    <source>
        <dbReference type="EMBL" id="SUP44221.1"/>
    </source>
</evidence>
<dbReference type="PROSITE" id="PS00197">
    <property type="entry name" value="2FE2S_FER_1"/>
    <property type="match status" value="1"/>
</dbReference>
<organism evidence="16 17">
    <name type="scientific">Veillonella criceti</name>
    <dbReference type="NCBI Taxonomy" id="103891"/>
    <lineage>
        <taxon>Bacteria</taxon>
        <taxon>Bacillati</taxon>
        <taxon>Bacillota</taxon>
        <taxon>Negativicutes</taxon>
        <taxon>Veillonellales</taxon>
        <taxon>Veillonellaceae</taxon>
        <taxon>Veillonella</taxon>
    </lineage>
</organism>
<keyword evidence="10" id="KW-0560">Oxidoreductase</keyword>
<dbReference type="NCBIfam" id="TIGR00384">
    <property type="entry name" value="dhsB"/>
    <property type="match status" value="1"/>
</dbReference>
<evidence type="ECO:0000256" key="4">
    <source>
        <dbReference type="ARBA" id="ARBA00009433"/>
    </source>
</evidence>
<evidence type="ECO:0000256" key="1">
    <source>
        <dbReference type="ARBA" id="ARBA00001927"/>
    </source>
</evidence>
<dbReference type="Proteomes" id="UP000255367">
    <property type="component" value="Unassembled WGS sequence"/>
</dbReference>
<name>A0A380NMH2_9FIRM</name>
<evidence type="ECO:0000256" key="11">
    <source>
        <dbReference type="ARBA" id="ARBA00023004"/>
    </source>
</evidence>
<keyword evidence="8" id="KW-0001">2Fe-2S</keyword>
<dbReference type="GO" id="GO:0009055">
    <property type="term" value="F:electron transfer activity"/>
    <property type="evidence" value="ECO:0007669"/>
    <property type="project" value="InterPro"/>
</dbReference>
<comment type="cofactor">
    <cofactor evidence="2">
        <name>[4Fe-4S] cluster</name>
        <dbReference type="ChEBI" id="CHEBI:49883"/>
    </cofactor>
</comment>
<reference evidence="16 17" key="1">
    <citation type="submission" date="2018-06" db="EMBL/GenBank/DDBJ databases">
        <authorList>
            <consortium name="Pathogen Informatics"/>
            <person name="Doyle S."/>
        </authorList>
    </citation>
    <scope>NUCLEOTIDE SEQUENCE [LARGE SCALE GENOMIC DNA]</scope>
    <source>
        <strain evidence="16 17">NCTC12020</strain>
    </source>
</reference>